<comment type="caution">
    <text evidence="4">The sequence shown here is derived from an EMBL/GenBank/DDBJ whole genome shotgun (WGS) entry which is preliminary data.</text>
</comment>
<dbReference type="PANTHER" id="PTHR38046:SF1">
    <property type="entry name" value="CRYPTIC LOCI REGULATOR 2"/>
    <property type="match status" value="1"/>
</dbReference>
<feature type="compositionally biased region" description="Low complexity" evidence="1">
    <location>
        <begin position="203"/>
        <end position="233"/>
    </location>
</feature>
<feature type="region of interest" description="Disordered" evidence="1">
    <location>
        <begin position="560"/>
        <end position="593"/>
    </location>
</feature>
<dbReference type="GO" id="GO:0070824">
    <property type="term" value="C:SHREC complex"/>
    <property type="evidence" value="ECO:0007669"/>
    <property type="project" value="InterPro"/>
</dbReference>
<dbReference type="GO" id="GO:0030466">
    <property type="term" value="P:silent mating-type cassette heterochromatin formation"/>
    <property type="evidence" value="ECO:0007669"/>
    <property type="project" value="TreeGrafter"/>
</dbReference>
<dbReference type="AlphaFoldDB" id="A0A9P4LU07"/>
<feature type="region of interest" description="Disordered" evidence="1">
    <location>
        <begin position="621"/>
        <end position="654"/>
    </location>
</feature>
<dbReference type="PANTHER" id="PTHR38046">
    <property type="entry name" value="CRYPTIC LOCI REGULATOR 2"/>
    <property type="match status" value="1"/>
</dbReference>
<dbReference type="InterPro" id="IPR031915">
    <property type="entry name" value="Clr2_N"/>
</dbReference>
<feature type="region of interest" description="Disordered" evidence="1">
    <location>
        <begin position="171"/>
        <end position="249"/>
    </location>
</feature>
<feature type="region of interest" description="Disordered" evidence="1">
    <location>
        <begin position="99"/>
        <end position="123"/>
    </location>
</feature>
<dbReference type="Pfam" id="PF10383">
    <property type="entry name" value="Clr2"/>
    <property type="match status" value="1"/>
</dbReference>
<feature type="compositionally biased region" description="Basic and acidic residues" evidence="1">
    <location>
        <begin position="19"/>
        <end position="38"/>
    </location>
</feature>
<dbReference type="Proteomes" id="UP000799776">
    <property type="component" value="Unassembled WGS sequence"/>
</dbReference>
<dbReference type="GO" id="GO:0033553">
    <property type="term" value="C:rDNA heterochromatin"/>
    <property type="evidence" value="ECO:0007669"/>
    <property type="project" value="TreeGrafter"/>
</dbReference>
<organism evidence="4 5">
    <name type="scientific">Saccharata proteae CBS 121410</name>
    <dbReference type="NCBI Taxonomy" id="1314787"/>
    <lineage>
        <taxon>Eukaryota</taxon>
        <taxon>Fungi</taxon>
        <taxon>Dikarya</taxon>
        <taxon>Ascomycota</taxon>
        <taxon>Pezizomycotina</taxon>
        <taxon>Dothideomycetes</taxon>
        <taxon>Dothideomycetes incertae sedis</taxon>
        <taxon>Botryosphaeriales</taxon>
        <taxon>Saccharataceae</taxon>
        <taxon>Saccharata</taxon>
    </lineage>
</organism>
<feature type="compositionally biased region" description="Low complexity" evidence="1">
    <location>
        <begin position="621"/>
        <end position="643"/>
    </location>
</feature>
<evidence type="ECO:0000259" key="2">
    <source>
        <dbReference type="Pfam" id="PF10383"/>
    </source>
</evidence>
<feature type="compositionally biased region" description="Polar residues" evidence="1">
    <location>
        <begin position="238"/>
        <end position="249"/>
    </location>
</feature>
<reference evidence="4" key="1">
    <citation type="journal article" date="2020" name="Stud. Mycol.">
        <title>101 Dothideomycetes genomes: a test case for predicting lifestyles and emergence of pathogens.</title>
        <authorList>
            <person name="Haridas S."/>
            <person name="Albert R."/>
            <person name="Binder M."/>
            <person name="Bloem J."/>
            <person name="Labutti K."/>
            <person name="Salamov A."/>
            <person name="Andreopoulos B."/>
            <person name="Baker S."/>
            <person name="Barry K."/>
            <person name="Bills G."/>
            <person name="Bluhm B."/>
            <person name="Cannon C."/>
            <person name="Castanera R."/>
            <person name="Culley D."/>
            <person name="Daum C."/>
            <person name="Ezra D."/>
            <person name="Gonzalez J."/>
            <person name="Henrissat B."/>
            <person name="Kuo A."/>
            <person name="Liang C."/>
            <person name="Lipzen A."/>
            <person name="Lutzoni F."/>
            <person name="Magnuson J."/>
            <person name="Mondo S."/>
            <person name="Nolan M."/>
            <person name="Ohm R."/>
            <person name="Pangilinan J."/>
            <person name="Park H.-J."/>
            <person name="Ramirez L."/>
            <person name="Alfaro M."/>
            <person name="Sun H."/>
            <person name="Tritt A."/>
            <person name="Yoshinaga Y."/>
            <person name="Zwiers L.-H."/>
            <person name="Turgeon B."/>
            <person name="Goodwin S."/>
            <person name="Spatafora J."/>
            <person name="Crous P."/>
            <person name="Grigoriev I."/>
        </authorList>
    </citation>
    <scope>NUCLEOTIDE SEQUENCE</scope>
    <source>
        <strain evidence="4">CBS 121410</strain>
    </source>
</reference>
<evidence type="ECO:0008006" key="6">
    <source>
        <dbReference type="Google" id="ProtNLM"/>
    </source>
</evidence>
<feature type="domain" description="Cryptic loci regulator 2 C-terminal" evidence="2">
    <location>
        <begin position="409"/>
        <end position="535"/>
    </location>
</feature>
<name>A0A9P4LU07_9PEZI</name>
<protein>
    <recommendedName>
        <fullName evidence="6">Cryptic loci regulator 2 N-terminal domain-containing protein</fullName>
    </recommendedName>
</protein>
<evidence type="ECO:0000256" key="1">
    <source>
        <dbReference type="SAM" id="MobiDB-lite"/>
    </source>
</evidence>
<evidence type="ECO:0000313" key="4">
    <source>
        <dbReference type="EMBL" id="KAF2083594.1"/>
    </source>
</evidence>
<dbReference type="InterPro" id="IPR038986">
    <property type="entry name" value="Clr2"/>
</dbReference>
<dbReference type="EMBL" id="ML978769">
    <property type="protein sequence ID" value="KAF2083594.1"/>
    <property type="molecule type" value="Genomic_DNA"/>
</dbReference>
<dbReference type="Pfam" id="PF16761">
    <property type="entry name" value="Clr2_transil"/>
    <property type="match status" value="1"/>
</dbReference>
<keyword evidence="5" id="KW-1185">Reference proteome</keyword>
<feature type="region of interest" description="Disordered" evidence="1">
    <location>
        <begin position="17"/>
        <end position="41"/>
    </location>
</feature>
<feature type="domain" description="Cryptic loci regulator 2 N-terminal" evidence="3">
    <location>
        <begin position="83"/>
        <end position="163"/>
    </location>
</feature>
<gene>
    <name evidence="4" type="ORF">K490DRAFT_51244</name>
</gene>
<evidence type="ECO:0000313" key="5">
    <source>
        <dbReference type="Proteomes" id="UP000799776"/>
    </source>
</evidence>
<accession>A0A9P4LU07</accession>
<dbReference type="InterPro" id="IPR018839">
    <property type="entry name" value="Tscrpt-silencing_Clr2_C"/>
</dbReference>
<dbReference type="GO" id="GO:0031934">
    <property type="term" value="C:mating-type region heterochromatin"/>
    <property type="evidence" value="ECO:0007669"/>
    <property type="project" value="TreeGrafter"/>
</dbReference>
<dbReference type="OrthoDB" id="2421327at2759"/>
<sequence>MARYHAFYVARSDGTLETTHARKTERNEPTPDQLDRTPDANGVRDYYREIPEDEQKHIDWRRKLGGMLMREIGKPEEQHKGCILAALPENYRLYEHIKQSQDGDKKSAKNHAGGGHDRQDAYLYGHPQGRKKRFRSPADYFPHLLWLVTDADADPNNCTCKLCCPEELQGEPKPPPVKELKENSAPPASPKPKGPIVVIPRRSSSTHASNSTTPAATPATTPATTPGTQPAEPVVRPTSANPQLPTSHSLSLPDWQFDMQYDSLLFRPGEIVWYDRGVAWGLSVIIRRWVTRPASISQQSSKNYIVQPLNYPPQYPSPVLMTLESSLRPWLAWSPPECTIETLRRPDLTFDRIDWDHLVAVFMNGGMNGDLGVDASILAAKMIDGTYTLQQLLSTTNLGPAGTERRWGALFLGAEKIWVGEPVRLRQPQANRAETVFVVSAISERIQPQPSYNPASTGSSSFVTLFGDLYSLTHVPCSHPSAIPPNPRNLPIRMAKDAAVRANASVPVRREAGVWRLASARVSKPLSEIKGRWYESSRLLPILHEKEVYEDQIKQGSVQDTGVWMNGRGDSLSRRPHQGDSPQNIGSGVRQAERKDALGRCVPPGLAINDSLNEPNEADLQGVERGQQQGQQDRQVQDQQQHQAVEGFDPAGPGLEEFMNLESMEGDTAMLDGPEFGGQTGAGFY</sequence>
<evidence type="ECO:0000259" key="3">
    <source>
        <dbReference type="Pfam" id="PF16761"/>
    </source>
</evidence>
<proteinExistence type="predicted"/>